<dbReference type="PROSITE" id="PS50142">
    <property type="entry name" value="RNASE_3_2"/>
    <property type="match status" value="1"/>
</dbReference>
<gene>
    <name evidence="2" type="ORF">MFIFM68171_02513</name>
</gene>
<evidence type="ECO:0000313" key="2">
    <source>
        <dbReference type="EMBL" id="GAB1312303.1"/>
    </source>
</evidence>
<reference evidence="2 3" key="1">
    <citation type="submission" date="2024-09" db="EMBL/GenBank/DDBJ databases">
        <title>Itraconazole resistance in Madurella fahalii resulting from another homologue of gene encoding cytochrome P450 14-alpha sterol demethylase (CYP51).</title>
        <authorList>
            <person name="Yoshioka I."/>
            <person name="Fahal A.H."/>
            <person name="Kaneko S."/>
            <person name="Yaguchi T."/>
        </authorList>
    </citation>
    <scope>NUCLEOTIDE SEQUENCE [LARGE SCALE GENOMIC DNA]</scope>
    <source>
        <strain evidence="2 3">IFM 68171</strain>
    </source>
</reference>
<keyword evidence="3" id="KW-1185">Reference proteome</keyword>
<dbReference type="SUPFAM" id="SSF69065">
    <property type="entry name" value="RNase III domain-like"/>
    <property type="match status" value="1"/>
</dbReference>
<dbReference type="SMART" id="SM00535">
    <property type="entry name" value="RIBOc"/>
    <property type="match status" value="1"/>
</dbReference>
<feature type="domain" description="RNase III" evidence="1">
    <location>
        <begin position="4"/>
        <end position="129"/>
    </location>
</feature>
<evidence type="ECO:0000313" key="3">
    <source>
        <dbReference type="Proteomes" id="UP001628179"/>
    </source>
</evidence>
<dbReference type="GeneID" id="98173258"/>
<evidence type="ECO:0000259" key="1">
    <source>
        <dbReference type="PROSITE" id="PS50142"/>
    </source>
</evidence>
<dbReference type="InterPro" id="IPR036389">
    <property type="entry name" value="RNase_III_sf"/>
</dbReference>
<dbReference type="RefSeq" id="XP_070914036.1">
    <property type="nucleotide sequence ID" value="XM_071057935.1"/>
</dbReference>
<dbReference type="Gene3D" id="1.10.1520.10">
    <property type="entry name" value="Ribonuclease III domain"/>
    <property type="match status" value="1"/>
</dbReference>
<dbReference type="EMBL" id="BAAFSV010000001">
    <property type="protein sequence ID" value="GAB1312303.1"/>
    <property type="molecule type" value="Genomic_DNA"/>
</dbReference>
<name>A0ABQ0G3G0_9PEZI</name>
<sequence>MSNHAEIQDLIRYHFRRPDLLYEATLAAGASMRKGIDGDVQGNKPLALIGDALIRLDVAVRSYDHGVKTAESGHILAAAGSNQNLEALGRQLGIAGSITKNTAKNVEVPRTTLASTVEALIGAVWVDSENNFSQVQEAIEALGITEPFWDSLS</sequence>
<proteinExistence type="predicted"/>
<accession>A0ABQ0G3G0</accession>
<protein>
    <submittedName>
        <fullName evidence="2">RNase III domain-containing protein</fullName>
    </submittedName>
</protein>
<dbReference type="InterPro" id="IPR000999">
    <property type="entry name" value="RNase_III_dom"/>
</dbReference>
<dbReference type="Pfam" id="PF00636">
    <property type="entry name" value="Ribonuclease_3"/>
    <property type="match status" value="1"/>
</dbReference>
<comment type="caution">
    <text evidence="2">The sequence shown here is derived from an EMBL/GenBank/DDBJ whole genome shotgun (WGS) entry which is preliminary data.</text>
</comment>
<dbReference type="Proteomes" id="UP001628179">
    <property type="component" value="Unassembled WGS sequence"/>
</dbReference>
<organism evidence="2 3">
    <name type="scientific">Madurella fahalii</name>
    <dbReference type="NCBI Taxonomy" id="1157608"/>
    <lineage>
        <taxon>Eukaryota</taxon>
        <taxon>Fungi</taxon>
        <taxon>Dikarya</taxon>
        <taxon>Ascomycota</taxon>
        <taxon>Pezizomycotina</taxon>
        <taxon>Sordariomycetes</taxon>
        <taxon>Sordariomycetidae</taxon>
        <taxon>Sordariales</taxon>
        <taxon>Sordariales incertae sedis</taxon>
        <taxon>Madurella</taxon>
    </lineage>
</organism>